<gene>
    <name evidence="13" type="ORF">K8V05_00725</name>
</gene>
<keyword evidence="7" id="KW-0106">Calcium</keyword>
<dbReference type="GO" id="GO:0005990">
    <property type="term" value="P:lactose catabolic process"/>
    <property type="evidence" value="ECO:0007669"/>
    <property type="project" value="TreeGrafter"/>
</dbReference>
<dbReference type="InterPro" id="IPR017853">
    <property type="entry name" value="GH"/>
</dbReference>
<dbReference type="InterPro" id="IPR014718">
    <property type="entry name" value="GH-type_carb-bd"/>
</dbReference>
<evidence type="ECO:0000256" key="8">
    <source>
        <dbReference type="ARBA" id="ARBA00023295"/>
    </source>
</evidence>
<dbReference type="Pfam" id="PF00703">
    <property type="entry name" value="Glyco_hydro_2"/>
    <property type="match status" value="1"/>
</dbReference>
<sequence>MRCLLFVFMLMTLSAGAQNDWENLDVLQRNRMRSHAFYIPFDNREQALAWDVENSSRYLSLNGVWKFRWESKPADRPMDFYKVGYDVRKWDDIEVPSNWELKGYGVPIYVETGFGFKAKWPNVDPENNPVGSYKRTFRVPDHWIGNKIVLHFGAVSSAFYVWVNGQPVGYSQGSKTPAEFDVTSCVRKGKNEIAVQVFRWCDGSYVEDQDFWRFSGIQRDVFLYARPRSNVYDFQLATDLDADYRDALLRLNLELENLGEKCDVVVTLNDRQGNTIFSEVITSGKKEGIDTVCIEKKVLNPLKWTAETPNLYDLMIETRIEDKGRKVVREVLTQAVGFRKSEIKGGQLLVNGQPVLLKGVNRHEHDPKKGHVVDRESMLTDIRLMKEMNVNSVRTAHYPNDPLWYRLCDEYGLYVIDEANIESHGIGYDPRESLANRPEWTHVFIDRTERMFQRDKNHACIIVWSLGNESGSGINFLATYKWLKEHDLSLRPIHSEDAGKKEFTDIYCPMYKQIDVLINHALSRPDKPLILCEYAHAMGNSVGGLKEYWDVIRKYPYLQGGHIWDWVDQGIEQVDANGVKYWAYGGDFGGPEIPSSNNFCLNGVIRADRSWSPAAWEVKKVYQDVAFRLLDYNRGVVEVFNELFFQSLEHTDLKWELLKDGIVVESGGVTNLKVRPQERCLLELPFPKLEDRNAEYCVNVYAIANKDYSLIKKGHVLAAEQFVLPCLNGLPAFAEHGEIEVVEHENRVVVQGKDVVFVFDRETGKLISYQVSGKEILVNGLEAHFWRPGTDNDFGSEYIIPECSGWKDAVSRARLVNFDVERQGKFVEIQTDFELEKMNMTYQLCYRLNGAGEMEVRYHVDARNCTSELIPRVGLTWQLIPDFTRVKWYGRGPQENYIDRCSGAFVGQYECPVEDWYVPYARPQENGNRTDIRRMQLEGDDLGLEVIGNVPFGSSVYRFSNGVLDEPGLEKTQRHLNEVKEENLITWNIDWRQMGVGGDTTWSLRAVPHPQYLILPGIYDFTFRVLPVRCK</sequence>
<evidence type="ECO:0000256" key="7">
    <source>
        <dbReference type="ARBA" id="ARBA00022837"/>
    </source>
</evidence>
<dbReference type="SMART" id="SM01038">
    <property type="entry name" value="Bgal_small_N"/>
    <property type="match status" value="1"/>
</dbReference>
<dbReference type="InterPro" id="IPR008979">
    <property type="entry name" value="Galactose-bd-like_sf"/>
</dbReference>
<dbReference type="Pfam" id="PF02836">
    <property type="entry name" value="Glyco_hydro_2_C"/>
    <property type="match status" value="1"/>
</dbReference>
<evidence type="ECO:0000256" key="5">
    <source>
        <dbReference type="ARBA" id="ARBA00012756"/>
    </source>
</evidence>
<dbReference type="Gene3D" id="2.60.40.10">
    <property type="entry name" value="Immunoglobulins"/>
    <property type="match status" value="2"/>
</dbReference>
<dbReference type="GO" id="GO:0030246">
    <property type="term" value="F:carbohydrate binding"/>
    <property type="evidence" value="ECO:0007669"/>
    <property type="project" value="InterPro"/>
</dbReference>
<feature type="domain" description="Beta galactosidase small chain/" evidence="12">
    <location>
        <begin position="749"/>
        <end position="1026"/>
    </location>
</feature>
<dbReference type="EMBL" id="DYVS01000014">
    <property type="protein sequence ID" value="HJF69260.1"/>
    <property type="molecule type" value="Genomic_DNA"/>
</dbReference>
<evidence type="ECO:0000256" key="3">
    <source>
        <dbReference type="ARBA" id="ARBA00007401"/>
    </source>
</evidence>
<dbReference type="Pfam" id="PF16353">
    <property type="entry name" value="LacZ_4"/>
    <property type="match status" value="1"/>
</dbReference>
<dbReference type="FunFam" id="3.20.20.80:FF:000121">
    <property type="entry name" value="Beta-galactosidase"/>
    <property type="match status" value="1"/>
</dbReference>
<proteinExistence type="inferred from homology"/>
<dbReference type="AlphaFoldDB" id="A0A921KX30"/>
<dbReference type="InterPro" id="IPR006102">
    <property type="entry name" value="Ig-like_GH2"/>
</dbReference>
<dbReference type="EC" id="3.2.1.23" evidence="5 10"/>
<keyword evidence="11" id="KW-0732">Signal</keyword>
<evidence type="ECO:0000313" key="14">
    <source>
        <dbReference type="Proteomes" id="UP000742098"/>
    </source>
</evidence>
<dbReference type="Gene3D" id="2.70.98.10">
    <property type="match status" value="1"/>
</dbReference>
<reference evidence="13" key="1">
    <citation type="journal article" date="2021" name="PeerJ">
        <title>Extensive microbial diversity within the chicken gut microbiome revealed by metagenomics and culture.</title>
        <authorList>
            <person name="Gilroy R."/>
            <person name="Ravi A."/>
            <person name="Getino M."/>
            <person name="Pursley I."/>
            <person name="Horton D.L."/>
            <person name="Alikhan N.F."/>
            <person name="Baker D."/>
            <person name="Gharbi K."/>
            <person name="Hall N."/>
            <person name="Watson M."/>
            <person name="Adriaenssens E.M."/>
            <person name="Foster-Nyarko E."/>
            <person name="Jarju S."/>
            <person name="Secka A."/>
            <person name="Antonio M."/>
            <person name="Oren A."/>
            <person name="Chaudhuri R.R."/>
            <person name="La Ragione R."/>
            <person name="Hildebrand F."/>
            <person name="Pallen M.J."/>
        </authorList>
    </citation>
    <scope>NUCLEOTIDE SEQUENCE</scope>
    <source>
        <strain evidence="13">6966</strain>
    </source>
</reference>
<accession>A0A921KX30</accession>
<dbReference type="GO" id="GO:0009341">
    <property type="term" value="C:beta-galactosidase complex"/>
    <property type="evidence" value="ECO:0007669"/>
    <property type="project" value="InterPro"/>
</dbReference>
<comment type="caution">
    <text evidence="13">The sequence shown here is derived from an EMBL/GenBank/DDBJ whole genome shotgun (WGS) entry which is preliminary data.</text>
</comment>
<comment type="subunit">
    <text evidence="4">Monomer.</text>
</comment>
<evidence type="ECO:0000256" key="11">
    <source>
        <dbReference type="SAM" id="SignalP"/>
    </source>
</evidence>
<dbReference type="PROSITE" id="PS00719">
    <property type="entry name" value="GLYCOSYL_HYDROL_F2_1"/>
    <property type="match status" value="1"/>
</dbReference>
<evidence type="ECO:0000256" key="2">
    <source>
        <dbReference type="ARBA" id="ARBA00001913"/>
    </source>
</evidence>
<dbReference type="InterPro" id="IPR023230">
    <property type="entry name" value="Glyco_hydro_2_CS"/>
</dbReference>
<organism evidence="13 14">
    <name type="scientific">Butyricimonas virosa</name>
    <dbReference type="NCBI Taxonomy" id="544645"/>
    <lineage>
        <taxon>Bacteria</taxon>
        <taxon>Pseudomonadati</taxon>
        <taxon>Bacteroidota</taxon>
        <taxon>Bacteroidia</taxon>
        <taxon>Bacteroidales</taxon>
        <taxon>Odoribacteraceae</taxon>
        <taxon>Butyricimonas</taxon>
    </lineage>
</organism>
<dbReference type="InterPro" id="IPR011013">
    <property type="entry name" value="Gal_mutarotase_sf_dom"/>
</dbReference>
<evidence type="ECO:0000256" key="10">
    <source>
        <dbReference type="RuleBase" id="RU361154"/>
    </source>
</evidence>
<dbReference type="SUPFAM" id="SSF51445">
    <property type="entry name" value="(Trans)glycosidases"/>
    <property type="match status" value="1"/>
</dbReference>
<dbReference type="GO" id="GO:0004565">
    <property type="term" value="F:beta-galactosidase activity"/>
    <property type="evidence" value="ECO:0007669"/>
    <property type="project" value="UniProtKB-EC"/>
</dbReference>
<dbReference type="SUPFAM" id="SSF74650">
    <property type="entry name" value="Galactose mutarotase-like"/>
    <property type="match status" value="1"/>
</dbReference>
<dbReference type="Gene3D" id="3.20.20.80">
    <property type="entry name" value="Glycosidases"/>
    <property type="match status" value="1"/>
</dbReference>
<evidence type="ECO:0000313" key="13">
    <source>
        <dbReference type="EMBL" id="HJF69260.1"/>
    </source>
</evidence>
<dbReference type="Proteomes" id="UP000742098">
    <property type="component" value="Unassembled WGS sequence"/>
</dbReference>
<dbReference type="InterPro" id="IPR036156">
    <property type="entry name" value="Beta-gal/glucu_dom_sf"/>
</dbReference>
<dbReference type="InterPro" id="IPR006104">
    <property type="entry name" value="Glyco_hydro_2_N"/>
</dbReference>
<dbReference type="Pfam" id="PF02929">
    <property type="entry name" value="Bgal_small_N"/>
    <property type="match status" value="1"/>
</dbReference>
<dbReference type="PANTHER" id="PTHR46323:SF2">
    <property type="entry name" value="BETA-GALACTOSIDASE"/>
    <property type="match status" value="1"/>
</dbReference>
<feature type="signal peptide" evidence="11">
    <location>
        <begin position="1"/>
        <end position="17"/>
    </location>
</feature>
<dbReference type="InterPro" id="IPR006103">
    <property type="entry name" value="Glyco_hydro_2_cat"/>
</dbReference>
<name>A0A921KX30_9BACT</name>
<dbReference type="Gene3D" id="2.60.120.260">
    <property type="entry name" value="Galactose-binding domain-like"/>
    <property type="match status" value="1"/>
</dbReference>
<evidence type="ECO:0000259" key="12">
    <source>
        <dbReference type="SMART" id="SM01038"/>
    </source>
</evidence>
<keyword evidence="6 10" id="KW-0378">Hydrolase</keyword>
<dbReference type="PROSITE" id="PS00608">
    <property type="entry name" value="GLYCOSYL_HYDROL_F2_2"/>
    <property type="match status" value="1"/>
</dbReference>
<evidence type="ECO:0000256" key="4">
    <source>
        <dbReference type="ARBA" id="ARBA00011245"/>
    </source>
</evidence>
<dbReference type="InterPro" id="IPR023232">
    <property type="entry name" value="Glyco_hydro_2_AS"/>
</dbReference>
<dbReference type="InterPro" id="IPR050347">
    <property type="entry name" value="Bact_Beta-galactosidase"/>
</dbReference>
<dbReference type="Pfam" id="PF02837">
    <property type="entry name" value="Glyco_hydro_2_N"/>
    <property type="match status" value="1"/>
</dbReference>
<comment type="catalytic activity">
    <reaction evidence="1 10">
        <text>Hydrolysis of terminal non-reducing beta-D-galactose residues in beta-D-galactosides.</text>
        <dbReference type="EC" id="3.2.1.23"/>
    </reaction>
</comment>
<comment type="similarity">
    <text evidence="3 10">Belongs to the glycosyl hydrolase 2 family.</text>
</comment>
<protein>
    <recommendedName>
        <fullName evidence="5 10">Beta-galactosidase</fullName>
        <ecNumber evidence="5 10">3.2.1.23</ecNumber>
    </recommendedName>
    <alternativeName>
        <fullName evidence="9 10">Lactase</fullName>
    </alternativeName>
</protein>
<dbReference type="SUPFAM" id="SSF49303">
    <property type="entry name" value="beta-Galactosidase/glucuronidase domain"/>
    <property type="match status" value="2"/>
</dbReference>
<dbReference type="InterPro" id="IPR004199">
    <property type="entry name" value="B-gal_small/dom_5"/>
</dbReference>
<keyword evidence="8 10" id="KW-0326">Glycosidase</keyword>
<dbReference type="PRINTS" id="PR00132">
    <property type="entry name" value="GLHYDRLASE2"/>
</dbReference>
<dbReference type="InterPro" id="IPR013783">
    <property type="entry name" value="Ig-like_fold"/>
</dbReference>
<feature type="chain" id="PRO_5036861493" description="Beta-galactosidase" evidence="11">
    <location>
        <begin position="18"/>
        <end position="1031"/>
    </location>
</feature>
<reference evidence="13" key="2">
    <citation type="submission" date="2021-09" db="EMBL/GenBank/DDBJ databases">
        <authorList>
            <person name="Gilroy R."/>
        </authorList>
    </citation>
    <scope>NUCLEOTIDE SEQUENCE</scope>
    <source>
        <strain evidence="13">6966</strain>
    </source>
</reference>
<dbReference type="SUPFAM" id="SSF49785">
    <property type="entry name" value="Galactose-binding domain-like"/>
    <property type="match status" value="1"/>
</dbReference>
<evidence type="ECO:0000256" key="1">
    <source>
        <dbReference type="ARBA" id="ARBA00001412"/>
    </source>
</evidence>
<dbReference type="PANTHER" id="PTHR46323">
    <property type="entry name" value="BETA-GALACTOSIDASE"/>
    <property type="match status" value="1"/>
</dbReference>
<dbReference type="InterPro" id="IPR006101">
    <property type="entry name" value="Glyco_hydro_2"/>
</dbReference>
<comment type="cofactor">
    <cofactor evidence="2">
        <name>Ca(2+)</name>
        <dbReference type="ChEBI" id="CHEBI:29108"/>
    </cofactor>
</comment>
<dbReference type="InterPro" id="IPR032312">
    <property type="entry name" value="LacZ_4"/>
</dbReference>
<evidence type="ECO:0000256" key="6">
    <source>
        <dbReference type="ARBA" id="ARBA00022801"/>
    </source>
</evidence>
<evidence type="ECO:0000256" key="9">
    <source>
        <dbReference type="ARBA" id="ARBA00032230"/>
    </source>
</evidence>